<evidence type="ECO:0000256" key="1">
    <source>
        <dbReference type="SAM" id="SignalP"/>
    </source>
</evidence>
<dbReference type="Proteomes" id="UP000014680">
    <property type="component" value="Unassembled WGS sequence"/>
</dbReference>
<dbReference type="RefSeq" id="XP_004185851.1">
    <property type="nucleotide sequence ID" value="XM_004185803.1"/>
</dbReference>
<gene>
    <name evidence="2" type="ORF">EIN_034160</name>
</gene>
<dbReference type="VEuPathDB" id="AmoebaDB:EIN_034160"/>
<name>A0A0A1TYE2_ENTIV</name>
<dbReference type="EMBL" id="KB206969">
    <property type="protein sequence ID" value="ELP86505.1"/>
    <property type="molecule type" value="Genomic_DNA"/>
</dbReference>
<feature type="chain" id="PRO_5001990543" evidence="1">
    <location>
        <begin position="18"/>
        <end position="403"/>
    </location>
</feature>
<evidence type="ECO:0000313" key="2">
    <source>
        <dbReference type="EMBL" id="ELP86505.1"/>
    </source>
</evidence>
<proteinExistence type="predicted"/>
<accession>A0A0A1TYE2</accession>
<evidence type="ECO:0000313" key="3">
    <source>
        <dbReference type="Proteomes" id="UP000014680"/>
    </source>
</evidence>
<dbReference type="AlphaFoldDB" id="A0A0A1TYE2"/>
<dbReference type="GeneID" id="14885398"/>
<keyword evidence="3" id="KW-1185">Reference proteome</keyword>
<protein>
    <submittedName>
        <fullName evidence="2">Uncharacterized protein</fullName>
    </submittedName>
</protein>
<feature type="signal peptide" evidence="1">
    <location>
        <begin position="1"/>
        <end position="17"/>
    </location>
</feature>
<keyword evidence="1" id="KW-0732">Signal</keyword>
<reference evidence="2 3" key="1">
    <citation type="submission" date="2012-10" db="EMBL/GenBank/DDBJ databases">
        <authorList>
            <person name="Zafar N."/>
            <person name="Inman J."/>
            <person name="Hall N."/>
            <person name="Lorenzi H."/>
            <person name="Caler E."/>
        </authorList>
    </citation>
    <scope>NUCLEOTIDE SEQUENCE [LARGE SCALE GENOMIC DNA]</scope>
    <source>
        <strain evidence="2 3">IP1</strain>
    </source>
</reference>
<dbReference type="KEGG" id="eiv:EIN_034160"/>
<organism evidence="2 3">
    <name type="scientific">Entamoeba invadens IP1</name>
    <dbReference type="NCBI Taxonomy" id="370355"/>
    <lineage>
        <taxon>Eukaryota</taxon>
        <taxon>Amoebozoa</taxon>
        <taxon>Evosea</taxon>
        <taxon>Archamoebae</taxon>
        <taxon>Mastigamoebida</taxon>
        <taxon>Entamoebidae</taxon>
        <taxon>Entamoeba</taxon>
    </lineage>
</organism>
<sequence>MILFLFFYIETLRSTYCDWDKDGVIYNRDTNQTCVWSAGLMVESDTLLIEKGCPHSLTLVNVMMTTYIGKESLPDLVKLKVVKDKPWKNQFFYYFYKTKPDLDVVLFGVGFGPTNTQSLRIIIEMGTASFTLSNMEDDVKHIQYGVYYPSLYTTEPPSITFKGKINILHTSPHYETNGCKYIFTTFDNLQEYQSENVYISDCGFIKKVYVCTGVANVELPCVCNIKESDQFNVKQCSTSLNYEIMNDSYATVEVFLNLGTTYIKAVHRDWTSFSVFSSPVHILRIEKVFSKVFTFHSTVTHFGLKETLSFSSKGCANDSLLITEQSSINGYIVNVQSTFATTDMFINNLKTAFILIPGSHLFYFSSSEKRVISATPFGNCSCLCNGYSIKLLLFDLKTTKSRH</sequence>